<name>Q2QR11_ORYSJ</name>
<evidence type="ECO:0000313" key="1">
    <source>
        <dbReference type="EMBL" id="ABA98212.1"/>
    </source>
</evidence>
<reference evidence="1" key="1">
    <citation type="journal article" date="2005" name="BMC Biol.">
        <title>The sequence of rice chromosomes 11 and 12, rich in disease resistance genes and recent gene duplications.</title>
        <authorList>
            <consortium name="The rice chromosomes 11 and 12 sequencing consortia"/>
        </authorList>
    </citation>
    <scope>NUCLEOTIDE SEQUENCE [LARGE SCALE GENOMIC DNA]</scope>
</reference>
<proteinExistence type="predicted"/>
<reference evidence="1" key="3">
    <citation type="submission" date="2006-01" db="EMBL/GenBank/DDBJ databases">
        <authorList>
            <person name="Buell R."/>
        </authorList>
    </citation>
    <scope>NUCLEOTIDE SEQUENCE</scope>
</reference>
<organism evidence="1">
    <name type="scientific">Oryza sativa subsp. japonica</name>
    <name type="common">Rice</name>
    <dbReference type="NCBI Taxonomy" id="39947"/>
    <lineage>
        <taxon>Eukaryota</taxon>
        <taxon>Viridiplantae</taxon>
        <taxon>Streptophyta</taxon>
        <taxon>Embryophyta</taxon>
        <taxon>Tracheophyta</taxon>
        <taxon>Spermatophyta</taxon>
        <taxon>Magnoliopsida</taxon>
        <taxon>Liliopsida</taxon>
        <taxon>Poales</taxon>
        <taxon>Poaceae</taxon>
        <taxon>BOP clade</taxon>
        <taxon>Oryzoideae</taxon>
        <taxon>Oryzeae</taxon>
        <taxon>Oryzinae</taxon>
        <taxon>Oryza</taxon>
        <taxon>Oryza sativa</taxon>
    </lineage>
</organism>
<dbReference type="EMBL" id="DP000011">
    <property type="protein sequence ID" value="ABA98212.1"/>
    <property type="molecule type" value="Genomic_DNA"/>
</dbReference>
<gene>
    <name evidence="1" type="ordered locus">LOC_Os12g29180</name>
</gene>
<accession>Q2QR11</accession>
<reference evidence="1" key="2">
    <citation type="submission" date="2005-04" db="EMBL/GenBank/DDBJ databases">
        <authorList>
            <person name="Buell C.R."/>
            <person name="Wing R.A."/>
            <person name="McCombie W.A."/>
            <person name="Ouyang S."/>
        </authorList>
    </citation>
    <scope>NUCLEOTIDE SEQUENCE</scope>
</reference>
<protein>
    <submittedName>
        <fullName evidence="1">Uncharacterized protein</fullName>
    </submittedName>
</protein>
<dbReference type="AlphaFoldDB" id="Q2QR11"/>
<sequence>MATKIVDMEPWENQKPKELLSYIMRHKSMQISLMLVRVVLNERYHNEEKCHKSNTN</sequence>